<protein>
    <recommendedName>
        <fullName evidence="1">HAT C-terminal dimerisation domain-containing protein</fullName>
    </recommendedName>
</protein>
<comment type="caution">
    <text evidence="2">The sequence shown here is derived from an EMBL/GenBank/DDBJ whole genome shotgun (WGS) entry which is preliminary data.</text>
</comment>
<proteinExistence type="predicted"/>
<evidence type="ECO:0000313" key="2">
    <source>
        <dbReference type="EMBL" id="CAK8698093.1"/>
    </source>
</evidence>
<evidence type="ECO:0000313" key="3">
    <source>
        <dbReference type="Proteomes" id="UP001642483"/>
    </source>
</evidence>
<feature type="domain" description="HAT C-terminal dimerisation" evidence="1">
    <location>
        <begin position="25"/>
        <end position="80"/>
    </location>
</feature>
<accession>A0ABP0H259</accession>
<gene>
    <name evidence="2" type="ORF">CVLEPA_LOCUS31567</name>
</gene>
<keyword evidence="3" id="KW-1185">Reference proteome</keyword>
<reference evidence="2 3" key="1">
    <citation type="submission" date="2024-02" db="EMBL/GenBank/DDBJ databases">
        <authorList>
            <person name="Daric V."/>
            <person name="Darras S."/>
        </authorList>
    </citation>
    <scope>NUCLEOTIDE SEQUENCE [LARGE SCALE GENOMIC DNA]</scope>
</reference>
<dbReference type="Pfam" id="PF05699">
    <property type="entry name" value="Dimer_Tnp_hAT"/>
    <property type="match status" value="1"/>
</dbReference>
<dbReference type="InterPro" id="IPR012337">
    <property type="entry name" value="RNaseH-like_sf"/>
</dbReference>
<dbReference type="PANTHER" id="PTHR45913">
    <property type="entry name" value="EPM2A-INTERACTING PROTEIN 1"/>
    <property type="match status" value="1"/>
</dbReference>
<dbReference type="EMBL" id="CAWYQH010000174">
    <property type="protein sequence ID" value="CAK8698093.1"/>
    <property type="molecule type" value="Genomic_DNA"/>
</dbReference>
<dbReference type="Proteomes" id="UP001642483">
    <property type="component" value="Unassembled WGS sequence"/>
</dbReference>
<sequence>MKTDMDGCDFPAVENHAEHIILTEWNSLPNSFETMKRFAVALLTLFGSSYSCESLFSHMNFIQSSTRNRLSSDMSAACVKLKTTDYQPRIIRLAEKMQQQVSH</sequence>
<organism evidence="2 3">
    <name type="scientific">Clavelina lepadiformis</name>
    <name type="common">Light-bulb sea squirt</name>
    <name type="synonym">Ascidia lepadiformis</name>
    <dbReference type="NCBI Taxonomy" id="159417"/>
    <lineage>
        <taxon>Eukaryota</taxon>
        <taxon>Metazoa</taxon>
        <taxon>Chordata</taxon>
        <taxon>Tunicata</taxon>
        <taxon>Ascidiacea</taxon>
        <taxon>Aplousobranchia</taxon>
        <taxon>Clavelinidae</taxon>
        <taxon>Clavelina</taxon>
    </lineage>
</organism>
<dbReference type="PANTHER" id="PTHR45913:SF10">
    <property type="entry name" value="DUF4371 DOMAIN-CONTAINING PROTEIN"/>
    <property type="match status" value="1"/>
</dbReference>
<evidence type="ECO:0000259" key="1">
    <source>
        <dbReference type="Pfam" id="PF05699"/>
    </source>
</evidence>
<name>A0ABP0H259_CLALP</name>
<dbReference type="InterPro" id="IPR008906">
    <property type="entry name" value="HATC_C_dom"/>
</dbReference>
<dbReference type="SUPFAM" id="SSF53098">
    <property type="entry name" value="Ribonuclease H-like"/>
    <property type="match status" value="1"/>
</dbReference>